<feature type="non-terminal residue" evidence="1">
    <location>
        <position position="78"/>
    </location>
</feature>
<proteinExistence type="predicted"/>
<gene>
    <name evidence="1" type="ORF">BDFB_003276</name>
</gene>
<accession>A0A482W6P9</accession>
<evidence type="ECO:0000313" key="1">
    <source>
        <dbReference type="EMBL" id="RZC40861.1"/>
    </source>
</evidence>
<comment type="caution">
    <text evidence="1">The sequence shown here is derived from an EMBL/GenBank/DDBJ whole genome shotgun (WGS) entry which is preliminary data.</text>
</comment>
<dbReference type="AlphaFoldDB" id="A0A482W6P9"/>
<dbReference type="Proteomes" id="UP000292052">
    <property type="component" value="Unassembled WGS sequence"/>
</dbReference>
<feature type="non-terminal residue" evidence="1">
    <location>
        <position position="1"/>
    </location>
</feature>
<organism evidence="1 2">
    <name type="scientific">Asbolus verrucosus</name>
    <name type="common">Desert ironclad beetle</name>
    <dbReference type="NCBI Taxonomy" id="1661398"/>
    <lineage>
        <taxon>Eukaryota</taxon>
        <taxon>Metazoa</taxon>
        <taxon>Ecdysozoa</taxon>
        <taxon>Arthropoda</taxon>
        <taxon>Hexapoda</taxon>
        <taxon>Insecta</taxon>
        <taxon>Pterygota</taxon>
        <taxon>Neoptera</taxon>
        <taxon>Endopterygota</taxon>
        <taxon>Coleoptera</taxon>
        <taxon>Polyphaga</taxon>
        <taxon>Cucujiformia</taxon>
        <taxon>Tenebrionidae</taxon>
        <taxon>Pimeliinae</taxon>
        <taxon>Asbolus</taxon>
    </lineage>
</organism>
<name>A0A482W6P9_ASBVE</name>
<protein>
    <submittedName>
        <fullName evidence="1">Uncharacterized protein</fullName>
    </submittedName>
</protein>
<dbReference type="OrthoDB" id="7682224at2759"/>
<sequence length="78" mass="9341">RTEFVRYYLHKGHELLKRKENDNYPSFQHYIGDDGSIMLYEYYVTNNLITDYEKIKEVQNIICWGNQCIDIADPGNHP</sequence>
<reference evidence="1 2" key="1">
    <citation type="submission" date="2017-03" db="EMBL/GenBank/DDBJ databases">
        <title>Genome of the blue death feigning beetle - Asbolus verrucosus.</title>
        <authorList>
            <person name="Rider S.D."/>
        </authorList>
    </citation>
    <scope>NUCLEOTIDE SEQUENCE [LARGE SCALE GENOMIC DNA]</scope>
    <source>
        <strain evidence="1">Butters</strain>
        <tissue evidence="1">Head and leg muscle</tissue>
    </source>
</reference>
<keyword evidence="2" id="KW-1185">Reference proteome</keyword>
<dbReference type="EMBL" id="QDEB01022485">
    <property type="protein sequence ID" value="RZC40861.1"/>
    <property type="molecule type" value="Genomic_DNA"/>
</dbReference>
<evidence type="ECO:0000313" key="2">
    <source>
        <dbReference type="Proteomes" id="UP000292052"/>
    </source>
</evidence>